<proteinExistence type="predicted"/>
<sequence>MKMLVTVNISKGFATWVQMSKDMAPEMEKVGVKMVWAGTNPDESKVFVLVDMQDPEQMKTFGEREDVAKARAEAGADVASTTVISPIGEHYMPS</sequence>
<protein>
    <recommendedName>
        <fullName evidence="2">GYD domain-containing protein</fullName>
    </recommendedName>
</protein>
<organism evidence="1">
    <name type="scientific">marine metagenome</name>
    <dbReference type="NCBI Taxonomy" id="408172"/>
    <lineage>
        <taxon>unclassified sequences</taxon>
        <taxon>metagenomes</taxon>
        <taxon>ecological metagenomes</taxon>
    </lineage>
</organism>
<reference evidence="1" key="1">
    <citation type="submission" date="2018-05" db="EMBL/GenBank/DDBJ databases">
        <authorList>
            <person name="Lanie J.A."/>
            <person name="Ng W.-L."/>
            <person name="Kazmierczak K.M."/>
            <person name="Andrzejewski T.M."/>
            <person name="Davidsen T.M."/>
            <person name="Wayne K.J."/>
            <person name="Tettelin H."/>
            <person name="Glass J.I."/>
            <person name="Rusch D."/>
            <person name="Podicherti R."/>
            <person name="Tsui H.-C.T."/>
            <person name="Winkler M.E."/>
        </authorList>
    </citation>
    <scope>NUCLEOTIDE SEQUENCE</scope>
</reference>
<dbReference type="AlphaFoldDB" id="A0A382DZ43"/>
<evidence type="ECO:0008006" key="2">
    <source>
        <dbReference type="Google" id="ProtNLM"/>
    </source>
</evidence>
<name>A0A382DZ43_9ZZZZ</name>
<accession>A0A382DZ43</accession>
<dbReference type="EMBL" id="UINC01041506">
    <property type="protein sequence ID" value="SVB42867.1"/>
    <property type="molecule type" value="Genomic_DNA"/>
</dbReference>
<evidence type="ECO:0000313" key="1">
    <source>
        <dbReference type="EMBL" id="SVB42867.1"/>
    </source>
</evidence>
<gene>
    <name evidence="1" type="ORF">METZ01_LOCUS195721</name>
</gene>